<feature type="transmembrane region" description="Helical" evidence="1">
    <location>
        <begin position="58"/>
        <end position="80"/>
    </location>
</feature>
<sequence>MVCVVPFLKNIRMTVTLHAKHRKTANCVPLKLCCYIDMEYINVFVCFKYMDRSEVCQYLLTALMILLMIYTLLMWCMSWFPRIQML</sequence>
<name>A0A0E9SXK9_ANGAN</name>
<proteinExistence type="predicted"/>
<dbReference type="EMBL" id="GBXM01062541">
    <property type="protein sequence ID" value="JAH46036.1"/>
    <property type="molecule type" value="Transcribed_RNA"/>
</dbReference>
<protein>
    <submittedName>
        <fullName evidence="2">Uncharacterized protein</fullName>
    </submittedName>
</protein>
<reference evidence="2" key="2">
    <citation type="journal article" date="2015" name="Fish Shellfish Immunol.">
        <title>Early steps in the European eel (Anguilla anguilla)-Vibrio vulnificus interaction in the gills: Role of the RtxA13 toxin.</title>
        <authorList>
            <person name="Callol A."/>
            <person name="Pajuelo D."/>
            <person name="Ebbesson L."/>
            <person name="Teles M."/>
            <person name="MacKenzie S."/>
            <person name="Amaro C."/>
        </authorList>
    </citation>
    <scope>NUCLEOTIDE SEQUENCE</scope>
</reference>
<keyword evidence="1" id="KW-0812">Transmembrane</keyword>
<reference evidence="2" key="1">
    <citation type="submission" date="2014-11" db="EMBL/GenBank/DDBJ databases">
        <authorList>
            <person name="Amaro Gonzalez C."/>
        </authorList>
    </citation>
    <scope>NUCLEOTIDE SEQUENCE</scope>
</reference>
<accession>A0A0E9SXK9</accession>
<evidence type="ECO:0000313" key="2">
    <source>
        <dbReference type="EMBL" id="JAH46036.1"/>
    </source>
</evidence>
<organism evidence="2">
    <name type="scientific">Anguilla anguilla</name>
    <name type="common">European freshwater eel</name>
    <name type="synonym">Muraena anguilla</name>
    <dbReference type="NCBI Taxonomy" id="7936"/>
    <lineage>
        <taxon>Eukaryota</taxon>
        <taxon>Metazoa</taxon>
        <taxon>Chordata</taxon>
        <taxon>Craniata</taxon>
        <taxon>Vertebrata</taxon>
        <taxon>Euteleostomi</taxon>
        <taxon>Actinopterygii</taxon>
        <taxon>Neopterygii</taxon>
        <taxon>Teleostei</taxon>
        <taxon>Anguilliformes</taxon>
        <taxon>Anguillidae</taxon>
        <taxon>Anguilla</taxon>
    </lineage>
</organism>
<evidence type="ECO:0000256" key="1">
    <source>
        <dbReference type="SAM" id="Phobius"/>
    </source>
</evidence>
<dbReference type="AlphaFoldDB" id="A0A0E9SXK9"/>
<keyword evidence="1" id="KW-0472">Membrane</keyword>
<keyword evidence="1" id="KW-1133">Transmembrane helix</keyword>